<keyword evidence="3" id="KW-1185">Reference proteome</keyword>
<feature type="transmembrane region" description="Helical" evidence="1">
    <location>
        <begin position="161"/>
        <end position="178"/>
    </location>
</feature>
<evidence type="ECO:0000256" key="1">
    <source>
        <dbReference type="SAM" id="Phobius"/>
    </source>
</evidence>
<keyword evidence="1" id="KW-1133">Transmembrane helix</keyword>
<reference evidence="2 3" key="1">
    <citation type="submission" date="2024-05" db="EMBL/GenBank/DDBJ databases">
        <authorList>
            <person name="Duchaud E."/>
        </authorList>
    </citation>
    <scope>NUCLEOTIDE SEQUENCE [LARGE SCALE GENOMIC DNA]</scope>
    <source>
        <strain evidence="2">Ena-SAMPLE-TAB-13-05-2024-13:56:06:370-140302</strain>
    </source>
</reference>
<feature type="transmembrane region" description="Helical" evidence="1">
    <location>
        <begin position="185"/>
        <end position="204"/>
    </location>
</feature>
<feature type="transmembrane region" description="Helical" evidence="1">
    <location>
        <begin position="70"/>
        <end position="91"/>
    </location>
</feature>
<dbReference type="EMBL" id="CAXIXY010000005">
    <property type="protein sequence ID" value="CAL2088612.1"/>
    <property type="molecule type" value="Genomic_DNA"/>
</dbReference>
<organism evidence="2 3">
    <name type="scientific">Tenacibaculum platacis</name>
    <dbReference type="NCBI Taxonomy" id="3137852"/>
    <lineage>
        <taxon>Bacteria</taxon>
        <taxon>Pseudomonadati</taxon>
        <taxon>Bacteroidota</taxon>
        <taxon>Flavobacteriia</taxon>
        <taxon>Flavobacteriales</taxon>
        <taxon>Flavobacteriaceae</taxon>
        <taxon>Tenacibaculum</taxon>
    </lineage>
</organism>
<evidence type="ECO:0000313" key="2">
    <source>
        <dbReference type="EMBL" id="CAL2088612.1"/>
    </source>
</evidence>
<accession>A0ABM9P2L0</accession>
<feature type="transmembrane region" description="Helical" evidence="1">
    <location>
        <begin position="257"/>
        <end position="275"/>
    </location>
</feature>
<proteinExistence type="predicted"/>
<evidence type="ECO:0000313" key="3">
    <source>
        <dbReference type="Proteomes" id="UP001497416"/>
    </source>
</evidence>
<dbReference type="RefSeq" id="WP_348712541.1">
    <property type="nucleotide sequence ID" value="NZ_CAXIXY010000005.1"/>
</dbReference>
<gene>
    <name evidence="2" type="ORF">T190607A01A_30160</name>
</gene>
<feature type="transmembrane region" description="Helical" evidence="1">
    <location>
        <begin position="21"/>
        <end position="40"/>
    </location>
</feature>
<dbReference type="Proteomes" id="UP001497416">
    <property type="component" value="Unassembled WGS sequence"/>
</dbReference>
<comment type="caution">
    <text evidence="2">The sequence shown here is derived from an EMBL/GenBank/DDBJ whole genome shotgun (WGS) entry which is preliminary data.</text>
</comment>
<feature type="transmembrane region" description="Helical" evidence="1">
    <location>
        <begin position="103"/>
        <end position="124"/>
    </location>
</feature>
<protein>
    <recommendedName>
        <fullName evidence="4">DoxX-like protein</fullName>
    </recommendedName>
</protein>
<keyword evidence="1" id="KW-0812">Transmembrane</keyword>
<name>A0ABM9P2L0_9FLAO</name>
<sequence>MLLSQEYRENWSVFSKITFRFVFLYFGLYIFFLFTGRMFFEDFFAWVGKNILKSEGRLEYFPTGSGDTTMAYISIFVQVIFTIIGTFLWSILDRKRRSYNTSFYWLLVLIRIALVVFMLAYGFAKVYKTQFPSPNLSQLLEPLGKHSPMALAWIYMGHSQGFNFFTGLLEVLCGLLLIPRRTQTLGSILTMMVMFQIVLLNLFYDIPVKQFAIHLFLMASLIFFTDIKRVWTVFVENKSVEDYNFFHPVKSRGYHKFIFWFKLIVTILFVSTMAYQGSQTEKTFGDDREKSGLYGIWEVHKFTKNSIERPAIVTDTLRWRYLIFDQKGVACIRTMDNKATWYNAEYDELKKELAIFRRSDSIDHKPFQISKTANELSLKGVFKNDTLSLELKTVDLKKFPLINRPFRWIQETPN</sequence>
<keyword evidence="1" id="KW-0472">Membrane</keyword>
<evidence type="ECO:0008006" key="4">
    <source>
        <dbReference type="Google" id="ProtNLM"/>
    </source>
</evidence>
<feature type="transmembrane region" description="Helical" evidence="1">
    <location>
        <begin position="210"/>
        <end position="227"/>
    </location>
</feature>